<feature type="binding site" evidence="6">
    <location>
        <begin position="117"/>
        <end position="118"/>
    </location>
    <ligand>
        <name>NAD(+)</name>
        <dbReference type="ChEBI" id="CHEBI:57540"/>
    </ligand>
</feature>
<feature type="binding site" evidence="6">
    <location>
        <begin position="45"/>
        <end position="46"/>
    </location>
    <ligand>
        <name>NAD(+)</name>
        <dbReference type="ChEBI" id="CHEBI:57540"/>
    </ligand>
</feature>
<evidence type="ECO:0000256" key="3">
    <source>
        <dbReference type="ARBA" id="ARBA00022857"/>
    </source>
</evidence>
<organism evidence="7 8">
    <name type="scientific">Sphingobium naphthae</name>
    <dbReference type="NCBI Taxonomy" id="1886786"/>
    <lineage>
        <taxon>Bacteria</taxon>
        <taxon>Pseudomonadati</taxon>
        <taxon>Pseudomonadota</taxon>
        <taxon>Alphaproteobacteria</taxon>
        <taxon>Sphingomonadales</taxon>
        <taxon>Sphingomonadaceae</taxon>
        <taxon>Sphingobium</taxon>
    </lineage>
</organism>
<dbReference type="NCBIfam" id="NF003406">
    <property type="entry name" value="PRK04761.1"/>
    <property type="match status" value="1"/>
</dbReference>
<proteinExistence type="inferred from homology"/>
<dbReference type="InterPro" id="IPR017438">
    <property type="entry name" value="ATP-NAD_kinase_N"/>
</dbReference>
<comment type="similarity">
    <text evidence="6">Belongs to the NAD kinase family.</text>
</comment>
<dbReference type="RefSeq" id="WP_228165711.1">
    <property type="nucleotide sequence ID" value="NZ_JAPTHD010000002.1"/>
</dbReference>
<keyword evidence="6" id="KW-0547">Nucleotide-binding</keyword>
<dbReference type="EC" id="2.7.1.23" evidence="6"/>
<dbReference type="EMBL" id="JAPTHD010000002">
    <property type="protein sequence ID" value="MDV5823453.1"/>
    <property type="molecule type" value="Genomic_DNA"/>
</dbReference>
<dbReference type="InterPro" id="IPR017437">
    <property type="entry name" value="ATP-NAD_kinase_PpnK-typ_C"/>
</dbReference>
<dbReference type="InterPro" id="IPR002504">
    <property type="entry name" value="NADK"/>
</dbReference>
<accession>A0ABU3ZVG0</accession>
<reference evidence="8" key="1">
    <citation type="journal article" date="2022" name="J Environ Chem Eng">
        <title>Biodegradation of petroleum oil using a constructed nonpathogenic and heavy metal-tolerant bacterial consortium isolated from marine sponges.</title>
        <authorList>
            <person name="Dechsakulwatana C."/>
            <person name="Rungsihiranrut A."/>
            <person name="Muangchinda C."/>
            <person name="Ningthoujam R."/>
            <person name="Klankeo P."/>
            <person name="Pinyakong O."/>
        </authorList>
    </citation>
    <scope>NUCLEOTIDE SEQUENCE [LARGE SCALE GENOMIC DNA]</scope>
    <source>
        <strain evidence="8">MO2-4</strain>
    </source>
</reference>
<evidence type="ECO:0000256" key="2">
    <source>
        <dbReference type="ARBA" id="ARBA00022777"/>
    </source>
</evidence>
<feature type="binding site" evidence="6">
    <location>
        <begin position="158"/>
        <end position="163"/>
    </location>
    <ligand>
        <name>NAD(+)</name>
        <dbReference type="ChEBI" id="CHEBI:57540"/>
    </ligand>
</feature>
<name>A0ABU3ZVG0_9SPHN</name>
<keyword evidence="3 6" id="KW-0521">NADP</keyword>
<dbReference type="GO" id="GO:0003951">
    <property type="term" value="F:NAD+ kinase activity"/>
    <property type="evidence" value="ECO:0007669"/>
    <property type="project" value="UniProtKB-EC"/>
</dbReference>
<sequence>MSGDPRRALVASPTPAARAAEERLRAVYDFAPVEEADMIVALGGDGFMLQTLHAMLEGRRIMPVFGMNLGTVGFLMNEWRLDGLDQRLARAKSFKVNPLRMTVDTVDGEQFSIPAINEVSLLRETRQTAKLEVEVNGRIVLPELVCDGVLVATPAGSTAYNLSAHGPILPLGSALVALTPISPFRPRRWRGAILPEATQIRFSVLNPVKRPVSAVADQREVRDVAQVEVRIDRTTPLTLLFDPEHTLDDRIAAEQFIA</sequence>
<comment type="function">
    <text evidence="6">Involved in the regulation of the intracellular balance of NAD and NADP, and is a key enzyme in the biosynthesis of NADP. Catalyzes specifically the phosphorylation on 2'-hydroxyl of the adenosine moiety of NAD to yield NADP.</text>
</comment>
<evidence type="ECO:0000313" key="7">
    <source>
        <dbReference type="EMBL" id="MDV5823453.1"/>
    </source>
</evidence>
<evidence type="ECO:0000256" key="5">
    <source>
        <dbReference type="ARBA" id="ARBA00047925"/>
    </source>
</evidence>
<protein>
    <recommendedName>
        <fullName evidence="6">NAD kinase</fullName>
        <ecNumber evidence="6">2.7.1.23</ecNumber>
    </recommendedName>
    <alternativeName>
        <fullName evidence="6">ATP-dependent NAD kinase</fullName>
    </alternativeName>
</protein>
<feature type="binding site" evidence="6">
    <location>
        <position position="147"/>
    </location>
    <ligand>
        <name>NAD(+)</name>
        <dbReference type="ChEBI" id="CHEBI:57540"/>
    </ligand>
</feature>
<dbReference type="InterPro" id="IPR016064">
    <property type="entry name" value="NAD/diacylglycerol_kinase_sf"/>
</dbReference>
<dbReference type="PANTHER" id="PTHR20275:SF0">
    <property type="entry name" value="NAD KINASE"/>
    <property type="match status" value="1"/>
</dbReference>
<feature type="binding site" evidence="6">
    <location>
        <position position="155"/>
    </location>
    <ligand>
        <name>NAD(+)</name>
        <dbReference type="ChEBI" id="CHEBI:57540"/>
    </ligand>
</feature>
<keyword evidence="6" id="KW-0067">ATP-binding</keyword>
<comment type="subcellular location">
    <subcellularLocation>
        <location evidence="6">Cytoplasm</location>
    </subcellularLocation>
</comment>
<keyword evidence="1 6" id="KW-0808">Transferase</keyword>
<dbReference type="PANTHER" id="PTHR20275">
    <property type="entry name" value="NAD KINASE"/>
    <property type="match status" value="1"/>
</dbReference>
<dbReference type="Gene3D" id="3.40.50.10330">
    <property type="entry name" value="Probable inorganic polyphosphate/atp-NAD kinase, domain 1"/>
    <property type="match status" value="1"/>
</dbReference>
<comment type="catalytic activity">
    <reaction evidence="5 6">
        <text>NAD(+) + ATP = ADP + NADP(+) + H(+)</text>
        <dbReference type="Rhea" id="RHEA:18629"/>
        <dbReference type="ChEBI" id="CHEBI:15378"/>
        <dbReference type="ChEBI" id="CHEBI:30616"/>
        <dbReference type="ChEBI" id="CHEBI:57540"/>
        <dbReference type="ChEBI" id="CHEBI:58349"/>
        <dbReference type="ChEBI" id="CHEBI:456216"/>
        <dbReference type="EC" id="2.7.1.23"/>
    </reaction>
</comment>
<dbReference type="Pfam" id="PF20143">
    <property type="entry name" value="NAD_kinase_C"/>
    <property type="match status" value="1"/>
</dbReference>
<keyword evidence="4 6" id="KW-0520">NAD</keyword>
<dbReference type="Pfam" id="PF01513">
    <property type="entry name" value="NAD_kinase"/>
    <property type="match status" value="1"/>
</dbReference>
<gene>
    <name evidence="6" type="primary">nadK</name>
    <name evidence="7" type="ORF">O0R41_07580</name>
</gene>
<dbReference type="SUPFAM" id="SSF111331">
    <property type="entry name" value="NAD kinase/diacylglycerol kinase-like"/>
    <property type="match status" value="1"/>
</dbReference>
<keyword evidence="6" id="KW-0963">Cytoplasm</keyword>
<comment type="caution">
    <text evidence="6">Lacks conserved residue(s) required for the propagation of feature annotation.</text>
</comment>
<evidence type="ECO:0000256" key="6">
    <source>
        <dbReference type="HAMAP-Rule" id="MF_00361"/>
    </source>
</evidence>
<keyword evidence="2 6" id="KW-0418">Kinase</keyword>
<evidence type="ECO:0000256" key="4">
    <source>
        <dbReference type="ARBA" id="ARBA00023027"/>
    </source>
</evidence>
<dbReference type="Gene3D" id="2.60.200.30">
    <property type="entry name" value="Probable inorganic polyphosphate/atp-NAD kinase, domain 2"/>
    <property type="match status" value="1"/>
</dbReference>
<dbReference type="HAMAP" id="MF_00361">
    <property type="entry name" value="NAD_kinase"/>
    <property type="match status" value="1"/>
</dbReference>
<evidence type="ECO:0000313" key="8">
    <source>
        <dbReference type="Proteomes" id="UP001185984"/>
    </source>
</evidence>
<comment type="cofactor">
    <cofactor evidence="6">
        <name>a divalent metal cation</name>
        <dbReference type="ChEBI" id="CHEBI:60240"/>
    </cofactor>
</comment>
<keyword evidence="8" id="KW-1185">Reference proteome</keyword>
<evidence type="ECO:0000256" key="1">
    <source>
        <dbReference type="ARBA" id="ARBA00022679"/>
    </source>
</evidence>
<dbReference type="Proteomes" id="UP001185984">
    <property type="component" value="Unassembled WGS sequence"/>
</dbReference>
<comment type="caution">
    <text evidence="7">The sequence shown here is derived from an EMBL/GenBank/DDBJ whole genome shotgun (WGS) entry which is preliminary data.</text>
</comment>
<feature type="active site" description="Proton acceptor" evidence="6">
    <location>
        <position position="45"/>
    </location>
</feature>